<dbReference type="AlphaFoldDB" id="A0A316DT67"/>
<organism evidence="1 2">
    <name type="scientific">Xanthomarina spongicola</name>
    <dbReference type="NCBI Taxonomy" id="570520"/>
    <lineage>
        <taxon>Bacteria</taxon>
        <taxon>Pseudomonadati</taxon>
        <taxon>Bacteroidota</taxon>
        <taxon>Flavobacteriia</taxon>
        <taxon>Flavobacteriales</taxon>
        <taxon>Flavobacteriaceae</taxon>
        <taxon>Xanthomarina</taxon>
    </lineage>
</organism>
<dbReference type="Proteomes" id="UP000245430">
    <property type="component" value="Unassembled WGS sequence"/>
</dbReference>
<dbReference type="OrthoDB" id="979732at2"/>
<gene>
    <name evidence="1" type="ORF">LX78_00685</name>
</gene>
<dbReference type="RefSeq" id="WP_109681218.1">
    <property type="nucleotide sequence ID" value="NZ_QGGP01000001.1"/>
</dbReference>
<accession>A0A316DT67</accession>
<evidence type="ECO:0000313" key="1">
    <source>
        <dbReference type="EMBL" id="PWK20976.1"/>
    </source>
</evidence>
<comment type="caution">
    <text evidence="1">The sequence shown here is derived from an EMBL/GenBank/DDBJ whole genome shotgun (WGS) entry which is preliminary data.</text>
</comment>
<evidence type="ECO:0000313" key="2">
    <source>
        <dbReference type="Proteomes" id="UP000245430"/>
    </source>
</evidence>
<sequence length="133" mass="15471">MKNLNMHFYQKLGKLFYAIAAADNDVREAEILKLHEIVKSKWLPVDDTEDNFNTDAAYQIEFVFDWLNNQGQLNAEACFKDFIDFKNEQKHFFTEPIKNLIIKTAHAIANSFSGKNKSELIMLAKLDIELKKI</sequence>
<dbReference type="EMBL" id="QGGP01000001">
    <property type="protein sequence ID" value="PWK20976.1"/>
    <property type="molecule type" value="Genomic_DNA"/>
</dbReference>
<proteinExistence type="predicted"/>
<keyword evidence="2" id="KW-1185">Reference proteome</keyword>
<reference evidence="1 2" key="1">
    <citation type="submission" date="2018-05" db="EMBL/GenBank/DDBJ databases">
        <title>Genomic Encyclopedia of Archaeal and Bacterial Type Strains, Phase II (KMG-II): from individual species to whole genera.</title>
        <authorList>
            <person name="Goeker M."/>
        </authorList>
    </citation>
    <scope>NUCLEOTIDE SEQUENCE [LARGE SCALE GENOMIC DNA]</scope>
    <source>
        <strain evidence="1 2">DSM 22637</strain>
    </source>
</reference>
<protein>
    <recommendedName>
        <fullName evidence="3">Tellurite resistance protein TerB</fullName>
    </recommendedName>
</protein>
<name>A0A316DT67_9FLAO</name>
<evidence type="ECO:0008006" key="3">
    <source>
        <dbReference type="Google" id="ProtNLM"/>
    </source>
</evidence>